<sequence length="354" mass="41733">MNYNLEIQKILLKVEQMEKFSDKVVALKEAIQLADQHNDIDWGFDLRLDLIRKERNTSKCEESFPAFAWILNASDTNADYFDESDFLWEYKWMFCSAYRNASISTEQIMQIGEDLKSRLVKNGYSLRAYYNVMTGYYLHLRDYAKAQEYIDLADGEVIDDMTNCPACELDTKVEVLMDTGRVEESLVKAKDLISKKLTCYSMPFQTFCHFAYKLNKIGDERAELYFDKALEEYYAHDSYDSSVGYSMSQLICYMYEKKHPDTWEFFSRVCEWQIGAEDIHVYNFSKYMASMLKDGGTQALTLSSQLPYYRSDGIYDLFDLYTHFKQIAYSYADQFDRRNDLKGVYRKEVDEILQ</sequence>
<accession>A0A6I3LFH4</accession>
<keyword evidence="2" id="KW-1185">Reference proteome</keyword>
<reference evidence="1 2" key="1">
    <citation type="submission" date="2019-11" db="EMBL/GenBank/DDBJ databases">
        <title>Genome of Strain BIT-d1.</title>
        <authorList>
            <person name="Yang Y."/>
        </authorList>
    </citation>
    <scope>NUCLEOTIDE SEQUENCE [LARGE SCALE GENOMIC DNA]</scope>
    <source>
        <strain evidence="1 2">BIT-d1</strain>
    </source>
</reference>
<evidence type="ECO:0008006" key="3">
    <source>
        <dbReference type="Google" id="ProtNLM"/>
    </source>
</evidence>
<name>A0A6I3LFH4_9FLAO</name>
<dbReference type="OrthoDB" id="56388at2"/>
<dbReference type="AlphaFoldDB" id="A0A6I3LFH4"/>
<proteinExistence type="predicted"/>
<dbReference type="Proteomes" id="UP000438760">
    <property type="component" value="Unassembled WGS sequence"/>
</dbReference>
<dbReference type="EMBL" id="WMJX01000002">
    <property type="protein sequence ID" value="MTG96913.1"/>
    <property type="molecule type" value="Genomic_DNA"/>
</dbReference>
<evidence type="ECO:0000313" key="1">
    <source>
        <dbReference type="EMBL" id="MTG96913.1"/>
    </source>
</evidence>
<gene>
    <name evidence="1" type="ORF">GJV76_01920</name>
</gene>
<dbReference type="RefSeq" id="WP_155090963.1">
    <property type="nucleotide sequence ID" value="NZ_CP102754.1"/>
</dbReference>
<organism evidence="1 2">
    <name type="scientific">Myroides albus</name>
    <dbReference type="NCBI Taxonomy" id="2562892"/>
    <lineage>
        <taxon>Bacteria</taxon>
        <taxon>Pseudomonadati</taxon>
        <taxon>Bacteroidota</taxon>
        <taxon>Flavobacteriia</taxon>
        <taxon>Flavobacteriales</taxon>
        <taxon>Flavobacteriaceae</taxon>
        <taxon>Myroides</taxon>
    </lineage>
</organism>
<protein>
    <recommendedName>
        <fullName evidence="3">Tetratricopeptide repeat protein</fullName>
    </recommendedName>
</protein>
<comment type="caution">
    <text evidence="1">The sequence shown here is derived from an EMBL/GenBank/DDBJ whole genome shotgun (WGS) entry which is preliminary data.</text>
</comment>
<evidence type="ECO:0000313" key="2">
    <source>
        <dbReference type="Proteomes" id="UP000438760"/>
    </source>
</evidence>